<dbReference type="RefSeq" id="WP_051726086.1">
    <property type="nucleotide sequence ID" value="NZ_JBHEZZ010000001.1"/>
</dbReference>
<protein>
    <submittedName>
        <fullName evidence="1">Uncharacterized protein</fullName>
    </submittedName>
</protein>
<evidence type="ECO:0000313" key="2">
    <source>
        <dbReference type="Proteomes" id="UP001592528"/>
    </source>
</evidence>
<sequence length="127" mass="13757">MTPIPITPRPLNVSERAVLELILSVDFDGASALRAQLDHVEVVAIWVAGSPSIDLRVREPVLRASLPARLVPVDAQVLDPSGEYIGELLVWVDDGAVLSGLEYAWVTDEPPLHLPAIEDIHVTADQP</sequence>
<name>A0ABV6UEB5_9ACTN</name>
<dbReference type="Proteomes" id="UP001592528">
    <property type="component" value="Unassembled WGS sequence"/>
</dbReference>
<accession>A0ABV6UEB5</accession>
<keyword evidence="2" id="KW-1185">Reference proteome</keyword>
<evidence type="ECO:0000313" key="1">
    <source>
        <dbReference type="EMBL" id="MFC1399795.1"/>
    </source>
</evidence>
<dbReference type="EMBL" id="JBHEZZ010000001">
    <property type="protein sequence ID" value="MFC1399795.1"/>
    <property type="molecule type" value="Genomic_DNA"/>
</dbReference>
<organism evidence="1 2">
    <name type="scientific">Streptacidiphilus cavernicola</name>
    <dbReference type="NCBI Taxonomy" id="3342716"/>
    <lineage>
        <taxon>Bacteria</taxon>
        <taxon>Bacillati</taxon>
        <taxon>Actinomycetota</taxon>
        <taxon>Actinomycetes</taxon>
        <taxon>Kitasatosporales</taxon>
        <taxon>Streptomycetaceae</taxon>
        <taxon>Streptacidiphilus</taxon>
    </lineage>
</organism>
<comment type="caution">
    <text evidence="1">The sequence shown here is derived from an EMBL/GenBank/DDBJ whole genome shotgun (WGS) entry which is preliminary data.</text>
</comment>
<proteinExistence type="predicted"/>
<reference evidence="1 2" key="1">
    <citation type="submission" date="2024-09" db="EMBL/GenBank/DDBJ databases">
        <authorList>
            <person name="Lee S.D."/>
        </authorList>
    </citation>
    <scope>NUCLEOTIDE SEQUENCE [LARGE SCALE GENOMIC DNA]</scope>
    <source>
        <strain evidence="1 2">N1-5</strain>
    </source>
</reference>
<gene>
    <name evidence="1" type="ORF">ACEZDJ_00615</name>
</gene>